<proteinExistence type="predicted"/>
<dbReference type="Proteomes" id="UP000548326">
    <property type="component" value="Unassembled WGS sequence"/>
</dbReference>
<reference evidence="1 2" key="1">
    <citation type="submission" date="2020-08" db="EMBL/GenBank/DDBJ databases">
        <title>Genomic Encyclopedia of Type Strains, Phase IV (KMG-V): Genome sequencing to study the core and pangenomes of soil and plant-associated prokaryotes.</title>
        <authorList>
            <person name="Whitman W."/>
        </authorList>
    </citation>
    <scope>NUCLEOTIDE SEQUENCE [LARGE SCALE GENOMIC DNA]</scope>
    <source>
        <strain evidence="1 2">MP601</strain>
    </source>
</reference>
<evidence type="ECO:0000313" key="1">
    <source>
        <dbReference type="EMBL" id="MBB6130893.1"/>
    </source>
</evidence>
<evidence type="ECO:0000313" key="2">
    <source>
        <dbReference type="Proteomes" id="UP000548326"/>
    </source>
</evidence>
<organism evidence="1 2">
    <name type="scientific">Mucilaginibacter lappiensis</name>
    <dbReference type="NCBI Taxonomy" id="354630"/>
    <lineage>
        <taxon>Bacteria</taxon>
        <taxon>Pseudomonadati</taxon>
        <taxon>Bacteroidota</taxon>
        <taxon>Sphingobacteriia</taxon>
        <taxon>Sphingobacteriales</taxon>
        <taxon>Sphingobacteriaceae</taxon>
        <taxon>Mucilaginibacter</taxon>
    </lineage>
</organism>
<gene>
    <name evidence="1" type="ORF">HDF22_005039</name>
</gene>
<accession>A0A841JIA1</accession>
<protein>
    <submittedName>
        <fullName evidence="1">Uncharacterized protein</fullName>
    </submittedName>
</protein>
<dbReference type="EMBL" id="JACHCA010000018">
    <property type="protein sequence ID" value="MBB6130893.1"/>
    <property type="molecule type" value="Genomic_DNA"/>
</dbReference>
<dbReference type="AlphaFoldDB" id="A0A841JIA1"/>
<sequence>MQPEHSTYGTDAETDFFYKASIPKVFVKSLNNPFFSLYKYVITIRAIALKMCLLHHQKSNIFLFCPKQEAFEL</sequence>
<comment type="caution">
    <text evidence="1">The sequence shown here is derived from an EMBL/GenBank/DDBJ whole genome shotgun (WGS) entry which is preliminary data.</text>
</comment>
<name>A0A841JIA1_9SPHI</name>